<dbReference type="Proteomes" id="UP000038200">
    <property type="component" value="Unassembled WGS sequence"/>
</dbReference>
<protein>
    <submittedName>
        <fullName evidence="2">Uncharacterized protein</fullName>
    </submittedName>
</protein>
<evidence type="ECO:0000313" key="2">
    <source>
        <dbReference type="EMBL" id="CEN53961.1"/>
    </source>
</evidence>
<gene>
    <name evidence="2" type="ORF">CCAND93_660010</name>
</gene>
<accession>A0A0B7IPZ2</accession>
<sequence>MQKLNHIENIGFYFFLCTYVVYLFLQFIVSGEFWTYDAFPFGMFLDECKHIRAIRHQLFSAFFDVV</sequence>
<organism evidence="2 3">
    <name type="scientific">Capnocytophaga canis</name>
    <dbReference type="NCBI Taxonomy" id="1848903"/>
    <lineage>
        <taxon>Bacteria</taxon>
        <taxon>Pseudomonadati</taxon>
        <taxon>Bacteroidota</taxon>
        <taxon>Flavobacteriia</taxon>
        <taxon>Flavobacteriales</taxon>
        <taxon>Flavobacteriaceae</taxon>
        <taxon>Capnocytophaga</taxon>
    </lineage>
</organism>
<keyword evidence="1" id="KW-1133">Transmembrane helix</keyword>
<keyword evidence="1" id="KW-0812">Transmembrane</keyword>
<dbReference type="AlphaFoldDB" id="A0A0B7IPZ2"/>
<reference evidence="2 3" key="1">
    <citation type="submission" date="2015-01" db="EMBL/GenBank/DDBJ databases">
        <authorList>
            <person name="Xiang T."/>
            <person name="Song Y."/>
            <person name="Huang L."/>
            <person name="Wang B."/>
            <person name="Wu P."/>
        </authorList>
    </citation>
    <scope>NUCLEOTIDE SEQUENCE [LARGE SCALE GENOMIC DNA]</scope>
    <source>
        <strain evidence="2 3">CcD93</strain>
    </source>
</reference>
<feature type="transmembrane region" description="Helical" evidence="1">
    <location>
        <begin position="12"/>
        <end position="36"/>
    </location>
</feature>
<evidence type="ECO:0000256" key="1">
    <source>
        <dbReference type="SAM" id="Phobius"/>
    </source>
</evidence>
<dbReference type="EMBL" id="CDOL01000257">
    <property type="protein sequence ID" value="CEN53961.1"/>
    <property type="molecule type" value="Genomic_DNA"/>
</dbReference>
<name>A0A0B7IPZ2_9FLAO</name>
<evidence type="ECO:0000313" key="3">
    <source>
        <dbReference type="Proteomes" id="UP000038200"/>
    </source>
</evidence>
<keyword evidence="1" id="KW-0472">Membrane</keyword>
<proteinExistence type="predicted"/>